<dbReference type="EC" id="3.2.2.31" evidence="5"/>
<name>A0ABV2L2W1_9HYPH</name>
<proteinExistence type="inferred from homology"/>
<evidence type="ECO:0000256" key="10">
    <source>
        <dbReference type="ARBA" id="ARBA00022801"/>
    </source>
</evidence>
<reference evidence="17 18" key="1">
    <citation type="submission" date="2024-06" db="EMBL/GenBank/DDBJ databases">
        <title>Genomic Encyclopedia of Type Strains, Phase IV (KMG-IV): sequencing the most valuable type-strain genomes for metagenomic binning, comparative biology and taxonomic classification.</title>
        <authorList>
            <person name="Goeker M."/>
        </authorList>
    </citation>
    <scope>NUCLEOTIDE SEQUENCE [LARGE SCALE GENOMIC DNA]</scope>
    <source>
        <strain evidence="17 18">DSM 21331</strain>
    </source>
</reference>
<keyword evidence="8" id="KW-0479">Metal-binding</keyword>
<evidence type="ECO:0000256" key="12">
    <source>
        <dbReference type="ARBA" id="ARBA00023014"/>
    </source>
</evidence>
<feature type="domain" description="HhH-GPD" evidence="16">
    <location>
        <begin position="57"/>
        <end position="204"/>
    </location>
</feature>
<dbReference type="InterPro" id="IPR044298">
    <property type="entry name" value="MIG/MutY"/>
</dbReference>
<keyword evidence="13" id="KW-0234">DNA repair</keyword>
<keyword evidence="12" id="KW-0411">Iron-sulfur</keyword>
<dbReference type="Gene3D" id="1.10.340.30">
    <property type="entry name" value="Hypothetical protein, domain 2"/>
    <property type="match status" value="1"/>
</dbReference>
<keyword evidence="9" id="KW-0227">DNA damage</keyword>
<organism evidence="17 18">
    <name type="scientific">Methylobacterium goesingense</name>
    <dbReference type="NCBI Taxonomy" id="243690"/>
    <lineage>
        <taxon>Bacteria</taxon>
        <taxon>Pseudomonadati</taxon>
        <taxon>Pseudomonadota</taxon>
        <taxon>Alphaproteobacteria</taxon>
        <taxon>Hyphomicrobiales</taxon>
        <taxon>Methylobacteriaceae</taxon>
        <taxon>Methylobacterium</taxon>
    </lineage>
</organism>
<evidence type="ECO:0000256" key="5">
    <source>
        <dbReference type="ARBA" id="ARBA00012045"/>
    </source>
</evidence>
<dbReference type="Pfam" id="PF00730">
    <property type="entry name" value="HhH-GPD"/>
    <property type="match status" value="1"/>
</dbReference>
<dbReference type="Gene3D" id="1.10.1670.10">
    <property type="entry name" value="Helix-hairpin-Helix base-excision DNA repair enzymes (C-terminal)"/>
    <property type="match status" value="1"/>
</dbReference>
<dbReference type="PROSITE" id="PS00764">
    <property type="entry name" value="ENDONUCLEASE_III_1"/>
    <property type="match status" value="1"/>
</dbReference>
<comment type="cofactor">
    <cofactor evidence="2">
        <name>[4Fe-4S] cluster</name>
        <dbReference type="ChEBI" id="CHEBI:49883"/>
    </cofactor>
</comment>
<dbReference type="SUPFAM" id="SSF55811">
    <property type="entry name" value="Nudix"/>
    <property type="match status" value="1"/>
</dbReference>
<dbReference type="CDD" id="cd03431">
    <property type="entry name" value="NUDIX_DNA_Glycosylase_C-MutY"/>
    <property type="match status" value="1"/>
</dbReference>
<dbReference type="InterPro" id="IPR004035">
    <property type="entry name" value="Endouclease-III_FeS-bd_BS"/>
</dbReference>
<evidence type="ECO:0000256" key="2">
    <source>
        <dbReference type="ARBA" id="ARBA00001966"/>
    </source>
</evidence>
<comment type="function">
    <text evidence="3">Adenine glycosylase active on G-A mispairs. MutY also corrects error-prone DNA synthesis past GO lesions which are due to the oxidatively damaged form of guanine: 7,8-dihydro-8-oxoguanine (8-oxo-dGTP).</text>
</comment>
<dbReference type="SUPFAM" id="SSF48150">
    <property type="entry name" value="DNA-glycosylase"/>
    <property type="match status" value="1"/>
</dbReference>
<dbReference type="Gene3D" id="3.90.79.10">
    <property type="entry name" value="Nucleoside Triphosphate Pyrophosphohydrolase"/>
    <property type="match status" value="1"/>
</dbReference>
<dbReference type="GO" id="GO:0016798">
    <property type="term" value="F:hydrolase activity, acting on glycosyl bonds"/>
    <property type="evidence" value="ECO:0007669"/>
    <property type="project" value="UniProtKB-KW"/>
</dbReference>
<dbReference type="InterPro" id="IPR005760">
    <property type="entry name" value="A/G_AdeGlyc_MutY"/>
</dbReference>
<dbReference type="InterPro" id="IPR015797">
    <property type="entry name" value="NUDIX_hydrolase-like_dom_sf"/>
</dbReference>
<evidence type="ECO:0000259" key="16">
    <source>
        <dbReference type="SMART" id="SM00478"/>
    </source>
</evidence>
<comment type="catalytic activity">
    <reaction evidence="1">
        <text>Hydrolyzes free adenine bases from 7,8-dihydro-8-oxoguanine:adenine mismatched double-stranded DNA, leaving an apurinic site.</text>
        <dbReference type="EC" id="3.2.2.31"/>
    </reaction>
</comment>
<evidence type="ECO:0000256" key="4">
    <source>
        <dbReference type="ARBA" id="ARBA00008343"/>
    </source>
</evidence>
<dbReference type="PANTHER" id="PTHR42944">
    <property type="entry name" value="ADENINE DNA GLYCOSYLASE"/>
    <property type="match status" value="1"/>
</dbReference>
<evidence type="ECO:0000256" key="14">
    <source>
        <dbReference type="ARBA" id="ARBA00023295"/>
    </source>
</evidence>
<keyword evidence="7" id="KW-0004">4Fe-4S</keyword>
<evidence type="ECO:0000256" key="6">
    <source>
        <dbReference type="ARBA" id="ARBA00022023"/>
    </source>
</evidence>
<dbReference type="InterPro" id="IPR003265">
    <property type="entry name" value="HhH-GPD_domain"/>
</dbReference>
<evidence type="ECO:0000256" key="15">
    <source>
        <dbReference type="SAM" id="MobiDB-lite"/>
    </source>
</evidence>
<dbReference type="InterPro" id="IPR023170">
    <property type="entry name" value="HhH_base_excis_C"/>
</dbReference>
<dbReference type="InterPro" id="IPR011257">
    <property type="entry name" value="DNA_glycosylase"/>
</dbReference>
<dbReference type="RefSeq" id="WP_238282210.1">
    <property type="nucleotide sequence ID" value="NZ_BPQL01000157.1"/>
</dbReference>
<dbReference type="EMBL" id="JBEPMM010000003">
    <property type="protein sequence ID" value="MET3692153.1"/>
    <property type="molecule type" value="Genomic_DNA"/>
</dbReference>
<dbReference type="Pfam" id="PF14815">
    <property type="entry name" value="NUDIX_4"/>
    <property type="match status" value="1"/>
</dbReference>
<dbReference type="CDD" id="cd00056">
    <property type="entry name" value="ENDO3c"/>
    <property type="match status" value="1"/>
</dbReference>
<keyword evidence="10 17" id="KW-0378">Hydrolase</keyword>
<dbReference type="SMART" id="SM00478">
    <property type="entry name" value="ENDO3c"/>
    <property type="match status" value="1"/>
</dbReference>
<keyword evidence="18" id="KW-1185">Reference proteome</keyword>
<sequence length="446" mass="48117">MDEPPQRAPVPVSQTTAPDPAAADLLTWYDRHRRVLPWRALPGETPDPYRVWLSEVMLQQTTIAAVKPYFAAFLARFPTVEALAAAPEEAVMSAWAGLGYYSRARNLHACARAVAAAGGFPDTAAALRKLPGIGAYTAGAVAAIAFDRPEAAVDGNVERVMTRLFAIETALPAARPEIRAVTQDLVPADRPGDFAQAVMDLGATICTPKRPACALCPWMAPCRARALGLQETYPRKVKAVKGTLRRGAAFVAIRSGDEAILLRTRPPEGLLGAMAEPPTSAWEPDYDPTQALLDAPLDARWKRLPGLVRHGFTHFPLELTVFVAKVALSTAAPAGLRFTPRRDLGEEPLPGVMKKVLAHAFDPKPEPPAKRGRPKGMRAVADTPLFAEPEQEAPAAPPRFRPVPKPAPRAISVPHPEEEGEEGVFDEPVAAPTAARKRGRPKTRPR</sequence>
<dbReference type="InterPro" id="IPR004036">
    <property type="entry name" value="Endonuclease-III-like_CS2"/>
</dbReference>
<evidence type="ECO:0000256" key="3">
    <source>
        <dbReference type="ARBA" id="ARBA00002933"/>
    </source>
</evidence>
<dbReference type="PANTHER" id="PTHR42944:SF1">
    <property type="entry name" value="ADENINE DNA GLYCOSYLASE"/>
    <property type="match status" value="1"/>
</dbReference>
<comment type="caution">
    <text evidence="17">The sequence shown here is derived from an EMBL/GenBank/DDBJ whole genome shotgun (WGS) entry which is preliminary data.</text>
</comment>
<dbReference type="PROSITE" id="PS01155">
    <property type="entry name" value="ENDONUCLEASE_III_2"/>
    <property type="match status" value="1"/>
</dbReference>
<feature type="compositionally biased region" description="Basic residues" evidence="15">
    <location>
        <begin position="435"/>
        <end position="446"/>
    </location>
</feature>
<evidence type="ECO:0000313" key="18">
    <source>
        <dbReference type="Proteomes" id="UP001549145"/>
    </source>
</evidence>
<keyword evidence="11" id="KW-0408">Iron</keyword>
<evidence type="ECO:0000313" key="17">
    <source>
        <dbReference type="EMBL" id="MET3692153.1"/>
    </source>
</evidence>
<accession>A0ABV2L2W1</accession>
<feature type="region of interest" description="Disordered" evidence="15">
    <location>
        <begin position="384"/>
        <end position="446"/>
    </location>
</feature>
<comment type="similarity">
    <text evidence="4">Belongs to the Nth/MutY family.</text>
</comment>
<gene>
    <name evidence="17" type="ORF">ABID43_001684</name>
</gene>
<dbReference type="NCBIfam" id="TIGR01084">
    <property type="entry name" value="mutY"/>
    <property type="match status" value="1"/>
</dbReference>
<evidence type="ECO:0000256" key="1">
    <source>
        <dbReference type="ARBA" id="ARBA00000843"/>
    </source>
</evidence>
<dbReference type="InterPro" id="IPR029119">
    <property type="entry name" value="MutY_C"/>
</dbReference>
<protein>
    <recommendedName>
        <fullName evidence="6">Adenine DNA glycosylase</fullName>
        <ecNumber evidence="5">3.2.2.31</ecNumber>
    </recommendedName>
</protein>
<evidence type="ECO:0000256" key="13">
    <source>
        <dbReference type="ARBA" id="ARBA00023204"/>
    </source>
</evidence>
<evidence type="ECO:0000256" key="7">
    <source>
        <dbReference type="ARBA" id="ARBA00022485"/>
    </source>
</evidence>
<evidence type="ECO:0000256" key="9">
    <source>
        <dbReference type="ARBA" id="ARBA00022763"/>
    </source>
</evidence>
<evidence type="ECO:0000256" key="8">
    <source>
        <dbReference type="ARBA" id="ARBA00022723"/>
    </source>
</evidence>
<dbReference type="Proteomes" id="UP001549145">
    <property type="component" value="Unassembled WGS sequence"/>
</dbReference>
<keyword evidence="14 17" id="KW-0326">Glycosidase</keyword>
<evidence type="ECO:0000256" key="11">
    <source>
        <dbReference type="ARBA" id="ARBA00023004"/>
    </source>
</evidence>
<feature type="compositionally biased region" description="Pro residues" evidence="15">
    <location>
        <begin position="395"/>
        <end position="407"/>
    </location>
</feature>